<keyword evidence="3" id="KW-1185">Reference proteome</keyword>
<evidence type="ECO:0000313" key="3">
    <source>
        <dbReference type="Proteomes" id="UP000718564"/>
    </source>
</evidence>
<name>A0ABX1P384_9CYAN</name>
<dbReference type="EMBL" id="QMEB01000022">
    <property type="protein sequence ID" value="NMG18805.1"/>
    <property type="molecule type" value="Genomic_DNA"/>
</dbReference>
<evidence type="ECO:0000256" key="1">
    <source>
        <dbReference type="SAM" id="SignalP"/>
    </source>
</evidence>
<organism evidence="2 3">
    <name type="scientific">Brasilonema bromeliae SPC951</name>
    <dbReference type="NCBI Taxonomy" id="385972"/>
    <lineage>
        <taxon>Bacteria</taxon>
        <taxon>Bacillati</taxon>
        <taxon>Cyanobacteriota</taxon>
        <taxon>Cyanophyceae</taxon>
        <taxon>Nostocales</taxon>
        <taxon>Scytonemataceae</taxon>
        <taxon>Brasilonema</taxon>
        <taxon>Bromeliae group (in: Brasilonema)</taxon>
    </lineage>
</organism>
<comment type="caution">
    <text evidence="2">The sequence shown here is derived from an EMBL/GenBank/DDBJ whole genome shotgun (WGS) entry which is preliminary data.</text>
</comment>
<evidence type="ECO:0000313" key="2">
    <source>
        <dbReference type="EMBL" id="NMG18805.1"/>
    </source>
</evidence>
<dbReference type="Proteomes" id="UP000718564">
    <property type="component" value="Unassembled WGS sequence"/>
</dbReference>
<reference evidence="2 3" key="1">
    <citation type="submission" date="2018-06" db="EMBL/GenBank/DDBJ databases">
        <title>Comparative genomics of Brasilonema spp. strains.</title>
        <authorList>
            <person name="Alvarenga D.O."/>
            <person name="Fiore M.F."/>
            <person name="Varani A.M."/>
        </authorList>
    </citation>
    <scope>NUCLEOTIDE SEQUENCE [LARGE SCALE GENOMIC DNA]</scope>
    <source>
        <strain evidence="2 3">SPC951</strain>
    </source>
</reference>
<protein>
    <submittedName>
        <fullName evidence="2">Uncharacterized protein</fullName>
    </submittedName>
</protein>
<keyword evidence="1" id="KW-0732">Signal</keyword>
<accession>A0ABX1P384</accession>
<sequence>MNSKIFAALAIVAAIAGLQSKVHAQSSVAPNSKTGNYTIQGDSLTGIGRTAKDDFARFFAERNSQNNVPRRNYQESTSEVEVLELGDQIELRRREPITTPNNVIFPQGDESFYSNDGVQVQFDLNRDSNRQKR</sequence>
<proteinExistence type="predicted"/>
<feature type="chain" id="PRO_5046836226" evidence="1">
    <location>
        <begin position="25"/>
        <end position="133"/>
    </location>
</feature>
<dbReference type="RefSeq" id="WP_169154087.1">
    <property type="nucleotide sequence ID" value="NZ_CAWPJE010000362.1"/>
</dbReference>
<feature type="signal peptide" evidence="1">
    <location>
        <begin position="1"/>
        <end position="24"/>
    </location>
</feature>
<gene>
    <name evidence="2" type="ORF">DP116_04815</name>
</gene>